<comment type="subunit">
    <text evidence="3">Homodimer.</text>
</comment>
<keyword evidence="8" id="KW-0560">Oxidoreductase</keyword>
<dbReference type="NCBIfam" id="TIGR01500">
    <property type="entry name" value="sepiapter_red"/>
    <property type="match status" value="1"/>
</dbReference>
<evidence type="ECO:0000313" key="10">
    <source>
        <dbReference type="Proteomes" id="UP001153712"/>
    </source>
</evidence>
<evidence type="ECO:0000313" key="9">
    <source>
        <dbReference type="EMBL" id="CAG9857978.1"/>
    </source>
</evidence>
<dbReference type="SUPFAM" id="SSF51735">
    <property type="entry name" value="NAD(P)-binding Rossmann-fold domains"/>
    <property type="match status" value="1"/>
</dbReference>
<evidence type="ECO:0000256" key="1">
    <source>
        <dbReference type="ARBA" id="ARBA00004496"/>
    </source>
</evidence>
<dbReference type="GO" id="GO:0005737">
    <property type="term" value="C:cytoplasm"/>
    <property type="evidence" value="ECO:0007669"/>
    <property type="project" value="UniProtKB-SubCell"/>
</dbReference>
<dbReference type="Pfam" id="PF00106">
    <property type="entry name" value="adh_short"/>
    <property type="match status" value="1"/>
</dbReference>
<dbReference type="FunFam" id="3.40.50.720:FF:000259">
    <property type="entry name" value="Sepiapterin reductase"/>
    <property type="match status" value="1"/>
</dbReference>
<gene>
    <name evidence="9" type="ORF">PHYEVI_LOCUS4371</name>
</gene>
<evidence type="ECO:0000256" key="8">
    <source>
        <dbReference type="ARBA" id="ARBA00023002"/>
    </source>
</evidence>
<dbReference type="InterPro" id="IPR036291">
    <property type="entry name" value="NAD(P)-bd_dom_sf"/>
</dbReference>
<dbReference type="PANTHER" id="PTHR44085:SF2">
    <property type="entry name" value="SEPIAPTERIN REDUCTASE"/>
    <property type="match status" value="1"/>
</dbReference>
<dbReference type="InterPro" id="IPR002347">
    <property type="entry name" value="SDR_fam"/>
</dbReference>
<keyword evidence="7" id="KW-0521">NADP</keyword>
<sequence>MAPIDYTKKTIVFVTGASRGIGRSIALEISRKLDQQSIIVLMARSESGLTETKAQIAEVDKTITVQTYRTDFLNPRTETFEDVFNRVLNSADTKDIQNAIIFHNAGHVGTVKKSTDLSDLVAWREHFDVNLFSLALLNSVFMKRMRPIAQKLCVVNISSLAGRVPVTNLAMYGSGKAARDLFFKVLSIEEPDVVVLNYSPGPVDTDMFDMVLKTAQSEDLKKNFEEVKKTTVLLPPVTVNKMLDLLEKGEFKNGDTVDYYDRI</sequence>
<evidence type="ECO:0000256" key="4">
    <source>
        <dbReference type="ARBA" id="ARBA00013075"/>
    </source>
</evidence>
<dbReference type="Proteomes" id="UP001153712">
    <property type="component" value="Chromosome 15"/>
</dbReference>
<dbReference type="PRINTS" id="PR00081">
    <property type="entry name" value="GDHRDH"/>
</dbReference>
<evidence type="ECO:0000256" key="3">
    <source>
        <dbReference type="ARBA" id="ARBA00011738"/>
    </source>
</evidence>
<dbReference type="AlphaFoldDB" id="A0A9N9XQE1"/>
<dbReference type="OrthoDB" id="153074at2759"/>
<dbReference type="InterPro" id="IPR006393">
    <property type="entry name" value="Sepiapterin_red"/>
</dbReference>
<keyword evidence="10" id="KW-1185">Reference proteome</keyword>
<dbReference type="InterPro" id="IPR051721">
    <property type="entry name" value="Biopterin_syn/organic_redct"/>
</dbReference>
<comment type="similarity">
    <text evidence="2">Belongs to the sepiapterin reductase family.</text>
</comment>
<dbReference type="GO" id="GO:0004757">
    <property type="term" value="F:sepiapterin reductase (NADP+) activity"/>
    <property type="evidence" value="ECO:0007669"/>
    <property type="project" value="UniProtKB-EC"/>
</dbReference>
<name>A0A9N9XQE1_PHYSR</name>
<protein>
    <recommendedName>
        <fullName evidence="5">Sepiapterin reductase</fullName>
        <ecNumber evidence="4">1.1.1.153</ecNumber>
    </recommendedName>
</protein>
<evidence type="ECO:0000256" key="5">
    <source>
        <dbReference type="ARBA" id="ARBA00019170"/>
    </source>
</evidence>
<proteinExistence type="inferred from homology"/>
<evidence type="ECO:0000256" key="7">
    <source>
        <dbReference type="ARBA" id="ARBA00022857"/>
    </source>
</evidence>
<evidence type="ECO:0000256" key="2">
    <source>
        <dbReference type="ARBA" id="ARBA00010483"/>
    </source>
</evidence>
<comment type="subcellular location">
    <subcellularLocation>
        <location evidence="1">Cytoplasm</location>
    </subcellularLocation>
</comment>
<dbReference type="PANTHER" id="PTHR44085">
    <property type="entry name" value="SEPIAPTERIN REDUCTASE"/>
    <property type="match status" value="1"/>
</dbReference>
<accession>A0A9N9XQE1</accession>
<dbReference type="EC" id="1.1.1.153" evidence="4"/>
<dbReference type="EMBL" id="OU900108">
    <property type="protein sequence ID" value="CAG9857978.1"/>
    <property type="molecule type" value="Genomic_DNA"/>
</dbReference>
<keyword evidence="6" id="KW-0963">Cytoplasm</keyword>
<evidence type="ECO:0000256" key="6">
    <source>
        <dbReference type="ARBA" id="ARBA00022490"/>
    </source>
</evidence>
<dbReference type="GO" id="GO:0006729">
    <property type="term" value="P:tetrahydrobiopterin biosynthetic process"/>
    <property type="evidence" value="ECO:0007669"/>
    <property type="project" value="InterPro"/>
</dbReference>
<organism evidence="9 10">
    <name type="scientific">Phyllotreta striolata</name>
    <name type="common">Striped flea beetle</name>
    <name type="synonym">Crioceris striolata</name>
    <dbReference type="NCBI Taxonomy" id="444603"/>
    <lineage>
        <taxon>Eukaryota</taxon>
        <taxon>Metazoa</taxon>
        <taxon>Ecdysozoa</taxon>
        <taxon>Arthropoda</taxon>
        <taxon>Hexapoda</taxon>
        <taxon>Insecta</taxon>
        <taxon>Pterygota</taxon>
        <taxon>Neoptera</taxon>
        <taxon>Endopterygota</taxon>
        <taxon>Coleoptera</taxon>
        <taxon>Polyphaga</taxon>
        <taxon>Cucujiformia</taxon>
        <taxon>Chrysomeloidea</taxon>
        <taxon>Chrysomelidae</taxon>
        <taxon>Galerucinae</taxon>
        <taxon>Alticini</taxon>
        <taxon>Phyllotreta</taxon>
    </lineage>
</organism>
<dbReference type="Gene3D" id="3.40.50.720">
    <property type="entry name" value="NAD(P)-binding Rossmann-like Domain"/>
    <property type="match status" value="1"/>
</dbReference>
<reference evidence="9" key="1">
    <citation type="submission" date="2022-01" db="EMBL/GenBank/DDBJ databases">
        <authorList>
            <person name="King R."/>
        </authorList>
    </citation>
    <scope>NUCLEOTIDE SEQUENCE</scope>
</reference>